<feature type="region of interest" description="Disordered" evidence="1">
    <location>
        <begin position="198"/>
        <end position="308"/>
    </location>
</feature>
<evidence type="ECO:0000256" key="1">
    <source>
        <dbReference type="SAM" id="MobiDB-lite"/>
    </source>
</evidence>
<dbReference type="AlphaFoldDB" id="A0A8T0X233"/>
<name>A0A8T0X233_PANVG</name>
<feature type="compositionally biased region" description="Basic residues" evidence="1">
    <location>
        <begin position="104"/>
        <end position="114"/>
    </location>
</feature>
<feature type="compositionally biased region" description="Basic and acidic residues" evidence="1">
    <location>
        <begin position="56"/>
        <end position="67"/>
    </location>
</feature>
<proteinExistence type="predicted"/>
<protein>
    <submittedName>
        <fullName evidence="2">Uncharacterized protein</fullName>
    </submittedName>
</protein>
<feature type="compositionally biased region" description="Low complexity" evidence="1">
    <location>
        <begin position="205"/>
        <end position="216"/>
    </location>
</feature>
<feature type="compositionally biased region" description="Low complexity" evidence="1">
    <location>
        <begin position="273"/>
        <end position="308"/>
    </location>
</feature>
<comment type="caution">
    <text evidence="2">The sequence shown here is derived from an EMBL/GenBank/DDBJ whole genome shotgun (WGS) entry which is preliminary data.</text>
</comment>
<feature type="compositionally biased region" description="Basic residues" evidence="1">
    <location>
        <begin position="217"/>
        <end position="258"/>
    </location>
</feature>
<feature type="compositionally biased region" description="Basic residues" evidence="1">
    <location>
        <begin position="68"/>
        <end position="81"/>
    </location>
</feature>
<dbReference type="EMBL" id="CM029038">
    <property type="protein sequence ID" value="KAG2649589.1"/>
    <property type="molecule type" value="Genomic_DNA"/>
</dbReference>
<feature type="region of interest" description="Disordered" evidence="1">
    <location>
        <begin position="390"/>
        <end position="436"/>
    </location>
</feature>
<sequence length="436" mass="46036">MIPPFKRRGSSHLPLPATAIPKPSLSFSAAEAAAIVAGIDGGLRVVEEAGGAGAGVRRERGVRDGRAVRRRGRGGRRRRRGGGGGLPEGGLPLLAEGQEGAQPGRRHPLPGVRHGGRRVLRRLRRARPVRAVRQQAGAGLPPLHDPQPPERALPGRRRRRPGLQRRVAVLVHGRQRRRLLAVLAGAAAGGVARGLRQRVRGHGQGAQAPAQPGLQLQRHHRRVRHQAGAGPHRRQPRRLPGGARHHVGHGVPHRRAAHHRPEAQPASGGGADQALQRARVRAQGRAVGAARVAPRRGLPGASHGAVAGGPAAEAARRGVGAAGDAPLRRARGPVHHPGHGRRVGRAEQRGGGVHRVRHAAEAARFQGRRRGRGAAVADQVPVVPRRRLLRGLPLPAGPGLGHQRRRGQGQGGLRRCRREGAGARPLLSRGGAPPRV</sequence>
<feature type="region of interest" description="Disordered" evidence="1">
    <location>
        <begin position="129"/>
        <end position="164"/>
    </location>
</feature>
<evidence type="ECO:0000313" key="3">
    <source>
        <dbReference type="Proteomes" id="UP000823388"/>
    </source>
</evidence>
<feature type="region of interest" description="Disordered" evidence="1">
    <location>
        <begin position="52"/>
        <end position="114"/>
    </location>
</feature>
<organism evidence="2 3">
    <name type="scientific">Panicum virgatum</name>
    <name type="common">Blackwell switchgrass</name>
    <dbReference type="NCBI Taxonomy" id="38727"/>
    <lineage>
        <taxon>Eukaryota</taxon>
        <taxon>Viridiplantae</taxon>
        <taxon>Streptophyta</taxon>
        <taxon>Embryophyta</taxon>
        <taxon>Tracheophyta</taxon>
        <taxon>Spermatophyta</taxon>
        <taxon>Magnoliopsida</taxon>
        <taxon>Liliopsida</taxon>
        <taxon>Poales</taxon>
        <taxon>Poaceae</taxon>
        <taxon>PACMAD clade</taxon>
        <taxon>Panicoideae</taxon>
        <taxon>Panicodae</taxon>
        <taxon>Paniceae</taxon>
        <taxon>Panicinae</taxon>
        <taxon>Panicum</taxon>
        <taxon>Panicum sect. Hiantes</taxon>
    </lineage>
</organism>
<feature type="compositionally biased region" description="Basic residues" evidence="1">
    <location>
        <begin position="328"/>
        <end position="343"/>
    </location>
</feature>
<evidence type="ECO:0000313" key="2">
    <source>
        <dbReference type="EMBL" id="KAG2649589.1"/>
    </source>
</evidence>
<dbReference type="Proteomes" id="UP000823388">
    <property type="component" value="Chromosome 1N"/>
</dbReference>
<gene>
    <name evidence="2" type="ORF">PVAP13_1NG117919</name>
</gene>
<feature type="compositionally biased region" description="Basic residues" evidence="1">
    <location>
        <begin position="154"/>
        <end position="163"/>
    </location>
</feature>
<accession>A0A8T0X233</accession>
<keyword evidence="3" id="KW-1185">Reference proteome</keyword>
<reference evidence="2" key="1">
    <citation type="submission" date="2020-05" db="EMBL/GenBank/DDBJ databases">
        <title>WGS assembly of Panicum virgatum.</title>
        <authorList>
            <person name="Lovell J.T."/>
            <person name="Jenkins J."/>
            <person name="Shu S."/>
            <person name="Juenger T.E."/>
            <person name="Schmutz J."/>
        </authorList>
    </citation>
    <scope>NUCLEOTIDE SEQUENCE</scope>
    <source>
        <strain evidence="2">AP13</strain>
    </source>
</reference>
<feature type="region of interest" description="Disordered" evidence="1">
    <location>
        <begin position="325"/>
        <end position="355"/>
    </location>
</feature>